<evidence type="ECO:0000259" key="15">
    <source>
        <dbReference type="Pfam" id="PF16923"/>
    </source>
</evidence>
<dbReference type="InterPro" id="IPR038518">
    <property type="entry name" value="Glyco_hydro_63N_sf"/>
</dbReference>
<evidence type="ECO:0000313" key="17">
    <source>
        <dbReference type="Proteomes" id="UP001479436"/>
    </source>
</evidence>
<evidence type="ECO:0000256" key="13">
    <source>
        <dbReference type="SAM" id="MobiDB-lite"/>
    </source>
</evidence>
<evidence type="ECO:0000256" key="5">
    <source>
        <dbReference type="ARBA" id="ARBA00022824"/>
    </source>
</evidence>
<feature type="domain" description="Glycosyl hydrolase family 63 N-terminal" evidence="15">
    <location>
        <begin position="45"/>
        <end position="265"/>
    </location>
</feature>
<evidence type="ECO:0000256" key="2">
    <source>
        <dbReference type="ARBA" id="ARBA00010833"/>
    </source>
</evidence>
<evidence type="ECO:0000256" key="8">
    <source>
        <dbReference type="ARBA" id="ARBA00023136"/>
    </source>
</evidence>
<dbReference type="InterPro" id="IPR004888">
    <property type="entry name" value="Glycoside_hydrolase_63"/>
</dbReference>
<comment type="catalytic activity">
    <reaction evidence="12">
        <text>N(4)-(alpha-D-Glc-(1-&gt;2)-alpha-D-Glc-(1-&gt;3)-alpha-D-Glc-(1-&gt;3)-alpha-D-Man-(1-&gt;2)-alpha-D-Man-(1-&gt;2)-alpha-D-Man-(1-&gt;3)-[alpha-D-Man-(1-&gt;2)-alpha-D-Man-(1-&gt;3)-[alpha-D-Man-(1-&gt;2)-alpha-D-Man-(1-&gt;6)]-alpha-D-Man-(1-&gt;6)]-beta-D-Man-(1-&gt;4)-beta-D-GlcNAc-(1-&gt;4)-beta-D-GlcNAc)-L-asparaginyl-[protein] + H2O = N(4)-(alpha-D-Glc-(1-&gt;3)-alpha-D-Glc-(1-&gt;3)-alpha-D-Man-(1-&gt;2)-alpha-D-Man-(1-&gt;2)-alpha-D-Man-(1-&gt;3)-[alpha-D-Man-(1-&gt;2)-alpha-D-Man-(1-&gt;3)-[alpha-D-Man-(1-&gt;2)-alpha-D-Man-(1-&gt;6)]-alpha-D-Man-(1-&gt;6)]-beta-D-Man-(1-&gt;4)-beta-D-GlcNAc-(1-&gt;4)-beta-D-GlcNAc)-L-asparaginyl-[protein] + beta-D-glucose</text>
        <dbReference type="Rhea" id="RHEA:55988"/>
        <dbReference type="Rhea" id="RHEA-COMP:12806"/>
        <dbReference type="Rhea" id="RHEA-COMP:14355"/>
        <dbReference type="ChEBI" id="CHEBI:15377"/>
        <dbReference type="ChEBI" id="CHEBI:15903"/>
        <dbReference type="ChEBI" id="CHEBI:59082"/>
        <dbReference type="ChEBI" id="CHEBI:132537"/>
        <dbReference type="EC" id="3.2.1.106"/>
    </reaction>
</comment>
<feature type="domain" description="Glycosyl hydrolase family 63 C-terminal" evidence="14">
    <location>
        <begin position="307"/>
        <end position="809"/>
    </location>
</feature>
<dbReference type="PANTHER" id="PTHR10412:SF11">
    <property type="entry name" value="MANNOSYL-OLIGOSACCHARIDE GLUCOSIDASE"/>
    <property type="match status" value="1"/>
</dbReference>
<evidence type="ECO:0000313" key="16">
    <source>
        <dbReference type="EMBL" id="KAK9768353.1"/>
    </source>
</evidence>
<dbReference type="PANTHER" id="PTHR10412">
    <property type="entry name" value="MANNOSYL-OLIGOSACCHARIDE GLUCOSIDASE"/>
    <property type="match status" value="1"/>
</dbReference>
<dbReference type="InterPro" id="IPR012341">
    <property type="entry name" value="6hp_glycosidase-like_sf"/>
</dbReference>
<evidence type="ECO:0000256" key="9">
    <source>
        <dbReference type="ARBA" id="ARBA00023180"/>
    </source>
</evidence>
<dbReference type="InterPro" id="IPR031631">
    <property type="entry name" value="Glyco_hydro_63N"/>
</dbReference>
<keyword evidence="6" id="KW-0735">Signal-anchor</keyword>
<dbReference type="GO" id="GO:0004573">
    <property type="term" value="F:Glc3Man9GlcNAc2 oligosaccharide glucosidase activity"/>
    <property type="evidence" value="ECO:0007669"/>
    <property type="project" value="UniProtKB-EC"/>
</dbReference>
<dbReference type="EC" id="3.2.1.106" evidence="11 12"/>
<proteinExistence type="inferred from homology"/>
<name>A0ABR2X3K8_9FUNG</name>
<reference evidence="16 17" key="1">
    <citation type="submission" date="2023-04" db="EMBL/GenBank/DDBJ databases">
        <title>Genome of Basidiobolus ranarum AG-B5.</title>
        <authorList>
            <person name="Stajich J.E."/>
            <person name="Carter-House D."/>
            <person name="Gryganskyi A."/>
        </authorList>
    </citation>
    <scope>NUCLEOTIDE SEQUENCE [LARGE SCALE GENOMIC DNA]</scope>
    <source>
        <strain evidence="16 17">AG-B5</strain>
    </source>
</reference>
<feature type="compositionally biased region" description="Basic and acidic residues" evidence="13">
    <location>
        <begin position="200"/>
        <end position="217"/>
    </location>
</feature>
<dbReference type="Gene3D" id="1.50.10.10">
    <property type="match status" value="1"/>
</dbReference>
<evidence type="ECO:0000256" key="3">
    <source>
        <dbReference type="ARBA" id="ARBA00022692"/>
    </source>
</evidence>
<comment type="caution">
    <text evidence="16">The sequence shown here is derived from an EMBL/GenBank/DDBJ whole genome shotgun (WGS) entry which is preliminary data.</text>
</comment>
<comment type="subcellular location">
    <subcellularLocation>
        <location evidence="1 12">Endoplasmic reticulum membrane</location>
        <topology evidence="1 12">Single-pass type II membrane protein</topology>
    </subcellularLocation>
</comment>
<keyword evidence="3" id="KW-0812">Transmembrane</keyword>
<evidence type="ECO:0000256" key="10">
    <source>
        <dbReference type="ARBA" id="ARBA00023295"/>
    </source>
</evidence>
<evidence type="ECO:0000256" key="7">
    <source>
        <dbReference type="ARBA" id="ARBA00022989"/>
    </source>
</evidence>
<evidence type="ECO:0000256" key="4">
    <source>
        <dbReference type="ARBA" id="ARBA00022801"/>
    </source>
</evidence>
<feature type="region of interest" description="Disordered" evidence="13">
    <location>
        <begin position="200"/>
        <end position="219"/>
    </location>
</feature>
<keyword evidence="10 12" id="KW-0326">Glycosidase</keyword>
<dbReference type="EMBL" id="JASJQH010000022">
    <property type="protein sequence ID" value="KAK9768353.1"/>
    <property type="molecule type" value="Genomic_DNA"/>
</dbReference>
<evidence type="ECO:0000256" key="11">
    <source>
        <dbReference type="ARBA" id="ARBA00038888"/>
    </source>
</evidence>
<evidence type="ECO:0000256" key="6">
    <source>
        <dbReference type="ARBA" id="ARBA00022968"/>
    </source>
</evidence>
<keyword evidence="17" id="KW-1185">Reference proteome</keyword>
<comment type="similarity">
    <text evidence="2 12">Belongs to the glycosyl hydrolase 63 family.</text>
</comment>
<accession>A0ABR2X3K8</accession>
<sequence>MKLSTPELASFGTRFLTFGVILQASVTYATNFESQLNSAIVSNSSLLWGTYRPNLYFGTRPRVPESLLTGLMWFGLDDIQSFQHIRHSCEQGDNLDSYGYLRHDGRTFGQQEIKDSANNIILTTEFVKVPGGEHGGDWAVRISGKPMKDTAKLALIFYAGMDGEGELSLTSPMESKGLKGPIKLKGHGGDLGDFEMHILDDENNKSPKPDEDPKDDYPELDATQVLGLPLPHGEHWRAKEYIQQHIMQSASQLAKKYTPNFPDPAYLFTYQSRSAPGSNFYAFQKVLEAPFQFDVIFNSKSLHDNIKGEEISNLLETSYRQFDERFERTFKLASKEFKPHQIAFAKAAMSNMLGGIGYFHGDSIVDDSSEESLDDAELIIDSHEPNAKLTPPMTLFSAVPSRPFFPRGFLWDEGFHQLLIGKWDNDLSLEIIKHWASLIDTNGWIGREQILGPEARSKVPSEFQTQYTHYANPPTLLMAIQKYVERLGNFSKPQAQPNQFDGGFNKVIVSEDDFDILINRHLLDSESAQIYLRQIYEKYKLNYKWFRRTQKGEIKRFGREASSKEAYRWRGRTENHTLTSGLDDYPRASPPHVGELHLDLHCWMGFMSRTLRDIALYIGEEDDADEFSDMYENIVDNLEDLHWNEETQTYCDLTGNDEGESSFICHNGYISLFPMLLGLLPADSPRLKSILDMMYDPEHLWSPYGLRSLSKSDQFYGTNENYWRGPIWININYLALSSLYKNYRNVDGPYRDQVDEIYSKLRKNVMNTIYKDYKKTGYIWEQYSPETGSGQRSHPFTGWSALVTLIMAEDY</sequence>
<comment type="function">
    <text evidence="12">Cleaves the distal alpha 1,2-linked glucose residue from the Glc(3)Man(9)GlcNAc(2) oligosaccharide precursor.</text>
</comment>
<dbReference type="InterPro" id="IPR008928">
    <property type="entry name" value="6-hairpin_glycosidase_sf"/>
</dbReference>
<gene>
    <name evidence="16" type="primary">CWH41</name>
    <name evidence="16" type="ORF">K7432_001081</name>
</gene>
<dbReference type="InterPro" id="IPR031335">
    <property type="entry name" value="Glyco_hydro_63_C"/>
</dbReference>
<evidence type="ECO:0000259" key="14">
    <source>
        <dbReference type="Pfam" id="PF03200"/>
    </source>
</evidence>
<keyword evidence="8" id="KW-0472">Membrane</keyword>
<dbReference type="Proteomes" id="UP001479436">
    <property type="component" value="Unassembled WGS sequence"/>
</dbReference>
<keyword evidence="9" id="KW-0325">Glycoprotein</keyword>
<keyword evidence="7" id="KW-1133">Transmembrane helix</keyword>
<dbReference type="Pfam" id="PF03200">
    <property type="entry name" value="Glyco_hydro_63"/>
    <property type="match status" value="1"/>
</dbReference>
<evidence type="ECO:0000256" key="12">
    <source>
        <dbReference type="RuleBase" id="RU368089"/>
    </source>
</evidence>
<evidence type="ECO:0000256" key="1">
    <source>
        <dbReference type="ARBA" id="ARBA00004648"/>
    </source>
</evidence>
<protein>
    <recommendedName>
        <fullName evidence="11 12">Mannosyl-oligosaccharide glucosidase</fullName>
        <ecNumber evidence="11 12">3.2.1.106</ecNumber>
    </recommendedName>
</protein>
<dbReference type="Gene3D" id="2.70.98.110">
    <property type="entry name" value="Glycosyl hydrolase family 63, N-terminal domain"/>
    <property type="match status" value="1"/>
</dbReference>
<keyword evidence="4 12" id="KW-0378">Hydrolase</keyword>
<dbReference type="SUPFAM" id="SSF48208">
    <property type="entry name" value="Six-hairpin glycosidases"/>
    <property type="match status" value="1"/>
</dbReference>
<dbReference type="Pfam" id="PF16923">
    <property type="entry name" value="Glyco_hydro_63N"/>
    <property type="match status" value="1"/>
</dbReference>
<organism evidence="16 17">
    <name type="scientific">Basidiobolus ranarum</name>
    <dbReference type="NCBI Taxonomy" id="34480"/>
    <lineage>
        <taxon>Eukaryota</taxon>
        <taxon>Fungi</taxon>
        <taxon>Fungi incertae sedis</taxon>
        <taxon>Zoopagomycota</taxon>
        <taxon>Entomophthoromycotina</taxon>
        <taxon>Basidiobolomycetes</taxon>
        <taxon>Basidiobolales</taxon>
        <taxon>Basidiobolaceae</taxon>
        <taxon>Basidiobolus</taxon>
    </lineage>
</organism>
<keyword evidence="5 12" id="KW-0256">Endoplasmic reticulum</keyword>